<organism evidence="2 3">
    <name type="scientific">Cymbomonas tetramitiformis</name>
    <dbReference type="NCBI Taxonomy" id="36881"/>
    <lineage>
        <taxon>Eukaryota</taxon>
        <taxon>Viridiplantae</taxon>
        <taxon>Chlorophyta</taxon>
        <taxon>Pyramimonadophyceae</taxon>
        <taxon>Pyramimonadales</taxon>
        <taxon>Pyramimonadaceae</taxon>
        <taxon>Cymbomonas</taxon>
    </lineage>
</organism>
<proteinExistence type="predicted"/>
<dbReference type="EMBL" id="LGRX02003018">
    <property type="protein sequence ID" value="KAK3283119.1"/>
    <property type="molecule type" value="Genomic_DNA"/>
</dbReference>
<gene>
    <name evidence="2" type="ORF">CYMTET_9166</name>
</gene>
<feature type="compositionally biased region" description="Polar residues" evidence="1">
    <location>
        <begin position="1"/>
        <end position="10"/>
    </location>
</feature>
<dbReference type="AlphaFoldDB" id="A0AAE0GRM1"/>
<evidence type="ECO:0000256" key="1">
    <source>
        <dbReference type="SAM" id="MobiDB-lite"/>
    </source>
</evidence>
<sequence>MTGSRISRASQHGGPIESAAGWERSSLATGNATVSNRNYGNCTAVFATWQSVDEYVSEQSASWGQMNDADFMKKAKILVDQFALVGVLKNIPTGGVGRDRIAMNLVVGGRVAMVNYWGATATEATSVYFVFAHRKNEHKVRLFPYADETRNGRPRPGESLGVESDYEIPSEQRHVVIAAIRVGLCLFGTVDATRHSVHRKVEDPESTASRRVDFIAGLKKRLSALHTLGNMEVSERA</sequence>
<comment type="caution">
    <text evidence="2">The sequence shown here is derived from an EMBL/GenBank/DDBJ whole genome shotgun (WGS) entry which is preliminary data.</text>
</comment>
<reference evidence="2 3" key="1">
    <citation type="journal article" date="2015" name="Genome Biol. Evol.">
        <title>Comparative Genomics of a Bacterivorous Green Alga Reveals Evolutionary Causalities and Consequences of Phago-Mixotrophic Mode of Nutrition.</title>
        <authorList>
            <person name="Burns J.A."/>
            <person name="Paasch A."/>
            <person name="Narechania A."/>
            <person name="Kim E."/>
        </authorList>
    </citation>
    <scope>NUCLEOTIDE SEQUENCE [LARGE SCALE GENOMIC DNA]</scope>
    <source>
        <strain evidence="2 3">PLY_AMNH</strain>
    </source>
</reference>
<evidence type="ECO:0000313" key="2">
    <source>
        <dbReference type="EMBL" id="KAK3283119.1"/>
    </source>
</evidence>
<evidence type="ECO:0000313" key="3">
    <source>
        <dbReference type="Proteomes" id="UP001190700"/>
    </source>
</evidence>
<dbReference type="Proteomes" id="UP001190700">
    <property type="component" value="Unassembled WGS sequence"/>
</dbReference>
<feature type="region of interest" description="Disordered" evidence="1">
    <location>
        <begin position="1"/>
        <end position="21"/>
    </location>
</feature>
<name>A0AAE0GRM1_9CHLO</name>
<keyword evidence="3" id="KW-1185">Reference proteome</keyword>
<accession>A0AAE0GRM1</accession>
<protein>
    <submittedName>
        <fullName evidence="2">Uncharacterized protein</fullName>
    </submittedName>
</protein>